<gene>
    <name evidence="1" type="ORF">ACKI1S_27925</name>
</gene>
<dbReference type="Pfam" id="PF21448">
    <property type="entry name" value="DNMK"/>
    <property type="match status" value="1"/>
</dbReference>
<sequence length="187" mass="21020">MKDIALTGLARSGKDSVAARLVEHHGYVRVAFADKLKEAALKVDPMIPFPRYSGQEQHHMRLSAVVATYGWERAKDLFPEVRRFLQCYGQTVREMYSEFWITAARPAIREAWGSGRPVVVTDVRYANEADFLRNRLDFGLVRITRPGQTPGDHISEREMLGYQEDRTIVNGGSLEALAALADLLVTG</sequence>
<evidence type="ECO:0000313" key="2">
    <source>
        <dbReference type="Proteomes" id="UP001631993"/>
    </source>
</evidence>
<dbReference type="Gene3D" id="3.40.50.300">
    <property type="entry name" value="P-loop containing nucleotide triphosphate hydrolases"/>
    <property type="match status" value="1"/>
</dbReference>
<evidence type="ECO:0000313" key="1">
    <source>
        <dbReference type="EMBL" id="MFM9649964.1"/>
    </source>
</evidence>
<organism evidence="1 2">
    <name type="scientific">Streptomyces galilaeus</name>
    <dbReference type="NCBI Taxonomy" id="33899"/>
    <lineage>
        <taxon>Bacteria</taxon>
        <taxon>Bacillati</taxon>
        <taxon>Actinomycetota</taxon>
        <taxon>Actinomycetes</taxon>
        <taxon>Kitasatosporales</taxon>
        <taxon>Streptomycetaceae</taxon>
        <taxon>Streptomyces</taxon>
    </lineage>
</organism>
<dbReference type="InterPro" id="IPR027417">
    <property type="entry name" value="P-loop_NTPase"/>
</dbReference>
<reference evidence="1 2" key="1">
    <citation type="submission" date="2024-12" db="EMBL/GenBank/DDBJ databases">
        <title>Forecasting of Potato common scab and diversities of Pathogenic streptomyces spp. in china.</title>
        <authorList>
            <person name="Handique U."/>
            <person name="Wu J."/>
        </authorList>
    </citation>
    <scope>NUCLEOTIDE SEQUENCE [LARGE SCALE GENOMIC DNA]</scope>
    <source>
        <strain evidence="1 2">ZRIMU1585</strain>
    </source>
</reference>
<keyword evidence="2" id="KW-1185">Reference proteome</keyword>
<name>A0ABW9IQ90_STRGJ</name>
<dbReference type="InterPro" id="IPR048444">
    <property type="entry name" value="DNMK"/>
</dbReference>
<dbReference type="RefSeq" id="WP_409097724.1">
    <property type="nucleotide sequence ID" value="NZ_JBJVNE010000014.1"/>
</dbReference>
<dbReference type="Proteomes" id="UP001631993">
    <property type="component" value="Unassembled WGS sequence"/>
</dbReference>
<dbReference type="SUPFAM" id="SSF52540">
    <property type="entry name" value="P-loop containing nucleoside triphosphate hydrolases"/>
    <property type="match status" value="1"/>
</dbReference>
<protein>
    <recommendedName>
        <fullName evidence="3">DNMP kinase</fullName>
    </recommendedName>
</protein>
<comment type="caution">
    <text evidence="1">The sequence shown here is derived from an EMBL/GenBank/DDBJ whole genome shotgun (WGS) entry which is preliminary data.</text>
</comment>
<accession>A0ABW9IQ90</accession>
<evidence type="ECO:0008006" key="3">
    <source>
        <dbReference type="Google" id="ProtNLM"/>
    </source>
</evidence>
<proteinExistence type="predicted"/>
<dbReference type="EMBL" id="JBJVNE010000014">
    <property type="protein sequence ID" value="MFM9649964.1"/>
    <property type="molecule type" value="Genomic_DNA"/>
</dbReference>